<evidence type="ECO:0000313" key="2">
    <source>
        <dbReference type="Proteomes" id="UP000264071"/>
    </source>
</evidence>
<organism evidence="1 2">
    <name type="scientific">Gemmatimonas aurantiaca</name>
    <dbReference type="NCBI Taxonomy" id="173480"/>
    <lineage>
        <taxon>Bacteria</taxon>
        <taxon>Pseudomonadati</taxon>
        <taxon>Gemmatimonadota</taxon>
        <taxon>Gemmatimonadia</taxon>
        <taxon>Gemmatimonadales</taxon>
        <taxon>Gemmatimonadaceae</taxon>
        <taxon>Gemmatimonas</taxon>
    </lineage>
</organism>
<sequence length="176" mass="18706">MPSQPSLRPFDIAVALRLVLVPEDRYEPLANALATSTSAVHRAVARLQQAGLCGVGTRTVNKEALREFLVHGVRYTFPPVHGPERTGLPTAGAHPALAASLGDQAGPRLVWPSEGGTTRGESLTPLFTGMTRVAQRDSRMHELLATVDLLRVGSDAQREAASALLARQITGDLSAN</sequence>
<accession>A0A3D4VDH6</accession>
<name>A0A3D4VDH6_9BACT</name>
<dbReference type="AlphaFoldDB" id="A0A3D4VDH6"/>
<reference evidence="1 2" key="1">
    <citation type="journal article" date="2018" name="Nat. Biotechnol.">
        <title>A standardized bacterial taxonomy based on genome phylogeny substantially revises the tree of life.</title>
        <authorList>
            <person name="Parks D.H."/>
            <person name="Chuvochina M."/>
            <person name="Waite D.W."/>
            <person name="Rinke C."/>
            <person name="Skarshewski A."/>
            <person name="Chaumeil P.A."/>
            <person name="Hugenholtz P."/>
        </authorList>
    </citation>
    <scope>NUCLEOTIDE SEQUENCE [LARGE SCALE GENOMIC DNA]</scope>
    <source>
        <strain evidence="1">UBA8844</strain>
    </source>
</reference>
<protein>
    <submittedName>
        <fullName evidence="1">Uncharacterized protein</fullName>
    </submittedName>
</protein>
<dbReference type="OMA" id="YLCMSAS"/>
<evidence type="ECO:0000313" key="1">
    <source>
        <dbReference type="EMBL" id="HCT58397.1"/>
    </source>
</evidence>
<gene>
    <name evidence="1" type="ORF">DGD08_14430</name>
</gene>
<proteinExistence type="predicted"/>
<comment type="caution">
    <text evidence="1">The sequence shown here is derived from an EMBL/GenBank/DDBJ whole genome shotgun (WGS) entry which is preliminary data.</text>
</comment>
<dbReference type="EMBL" id="DPIY01000010">
    <property type="protein sequence ID" value="HCT58397.1"/>
    <property type="molecule type" value="Genomic_DNA"/>
</dbReference>
<dbReference type="Proteomes" id="UP000264071">
    <property type="component" value="Unassembled WGS sequence"/>
</dbReference>